<sequence>MTAGGTRVSSEVDHVTELLHTRAELARARAVLTGTVGVVMTMGALHEGHETLLRAARERADHVIVTIFVNPLQFGPNEDFDRYPRTLEADLEVCRRAGADLVFAPSVADMYPGGEPAVRVNPGPLGEDLEGLSRPGFFHGVLTVVLKLLQLTRADLTFFGEKDYQQVTLVRRMCRDLDIPVEVVGVPTVREPDGLALSSRNRYLSGAERQVALSLSRALRAGAEAAEAGRDAAAVLTAAHVAFGAGQSGARLDYLVLTDPDLEPGPVRGPARLLVAAWVGGTRLIDNAPLRLDPSS</sequence>
<evidence type="ECO:0000256" key="14">
    <source>
        <dbReference type="ARBA" id="ARBA00077433"/>
    </source>
</evidence>
<name>A0A1H7DBV9_9ACTN</name>
<comment type="subunit">
    <text evidence="15">Homodimer.</text>
</comment>
<dbReference type="GO" id="GO:0005829">
    <property type="term" value="C:cytosol"/>
    <property type="evidence" value="ECO:0007669"/>
    <property type="project" value="TreeGrafter"/>
</dbReference>
<dbReference type="HAMAP" id="MF_00158">
    <property type="entry name" value="PanC"/>
    <property type="match status" value="1"/>
</dbReference>
<evidence type="ECO:0000256" key="1">
    <source>
        <dbReference type="ARBA" id="ARBA00004496"/>
    </source>
</evidence>
<keyword evidence="10 15" id="KW-0067">ATP-binding</keyword>
<dbReference type="Pfam" id="PF02569">
    <property type="entry name" value="Pantoate_ligase"/>
    <property type="match status" value="1"/>
</dbReference>
<comment type="miscellaneous">
    <text evidence="15">The reaction proceeds by a bi uni uni bi ping pong mechanism.</text>
</comment>
<evidence type="ECO:0000256" key="5">
    <source>
        <dbReference type="ARBA" id="ARBA00014155"/>
    </source>
</evidence>
<keyword evidence="6 15" id="KW-0963">Cytoplasm</keyword>
<dbReference type="EC" id="6.3.2.1" evidence="4 15"/>
<feature type="binding site" evidence="15">
    <location>
        <position position="166"/>
    </location>
    <ligand>
        <name>(R)-pantoate</name>
        <dbReference type="ChEBI" id="CHEBI:15980"/>
    </ligand>
</feature>
<evidence type="ECO:0000256" key="10">
    <source>
        <dbReference type="ARBA" id="ARBA00022840"/>
    </source>
</evidence>
<dbReference type="Gene3D" id="3.30.1300.10">
    <property type="entry name" value="Pantoate-beta-alanine ligase, C-terminal domain"/>
    <property type="match status" value="1"/>
</dbReference>
<dbReference type="InterPro" id="IPR042176">
    <property type="entry name" value="Pantoate_ligase_C"/>
</dbReference>
<feature type="binding site" evidence="15">
    <location>
        <begin position="197"/>
        <end position="200"/>
    </location>
    <ligand>
        <name>ATP</name>
        <dbReference type="ChEBI" id="CHEBI:30616"/>
    </ligand>
</feature>
<evidence type="ECO:0000256" key="3">
    <source>
        <dbReference type="ARBA" id="ARBA00009256"/>
    </source>
</evidence>
<evidence type="ECO:0000256" key="11">
    <source>
        <dbReference type="ARBA" id="ARBA00032806"/>
    </source>
</evidence>
<feature type="binding site" evidence="15">
    <location>
        <position position="189"/>
    </location>
    <ligand>
        <name>ATP</name>
        <dbReference type="ChEBI" id="CHEBI:30616"/>
    </ligand>
</feature>
<dbReference type="NCBIfam" id="TIGR00018">
    <property type="entry name" value="panC"/>
    <property type="match status" value="1"/>
</dbReference>
<dbReference type="GO" id="GO:0015940">
    <property type="term" value="P:pantothenate biosynthetic process"/>
    <property type="evidence" value="ECO:0007669"/>
    <property type="project" value="UniProtKB-UniRule"/>
</dbReference>
<feature type="binding site" evidence="15">
    <location>
        <begin position="42"/>
        <end position="49"/>
    </location>
    <ligand>
        <name>ATP</name>
        <dbReference type="ChEBI" id="CHEBI:30616"/>
    </ligand>
</feature>
<dbReference type="InterPro" id="IPR014729">
    <property type="entry name" value="Rossmann-like_a/b/a_fold"/>
</dbReference>
<dbReference type="CDD" id="cd00560">
    <property type="entry name" value="PanC"/>
    <property type="match status" value="1"/>
</dbReference>
<comment type="pathway">
    <text evidence="2 15">Cofactor biosynthesis; (R)-pantothenate biosynthesis; (R)-pantothenate from (R)-pantoate and beta-alanine: step 1/1.</text>
</comment>
<evidence type="ECO:0000313" key="16">
    <source>
        <dbReference type="EMBL" id="SEJ99291.1"/>
    </source>
</evidence>
<comment type="similarity">
    <text evidence="3 15">Belongs to the pantothenate synthetase family.</text>
</comment>
<protein>
    <recommendedName>
        <fullName evidence="5 15">Pantothenate synthetase</fullName>
        <shortName evidence="15">PS</shortName>
        <ecNumber evidence="4 15">6.3.2.1</ecNumber>
    </recommendedName>
    <alternativeName>
        <fullName evidence="14 15">Pantoate--beta-alanine ligase</fullName>
    </alternativeName>
    <alternativeName>
        <fullName evidence="11 15">Pantoate-activating enzyme</fullName>
    </alternativeName>
</protein>
<dbReference type="InterPro" id="IPR003721">
    <property type="entry name" value="Pantoate_ligase"/>
</dbReference>
<comment type="catalytic activity">
    <reaction evidence="12 15">
        <text>(R)-pantoate + beta-alanine + ATP = (R)-pantothenate + AMP + diphosphate + H(+)</text>
        <dbReference type="Rhea" id="RHEA:10912"/>
        <dbReference type="ChEBI" id="CHEBI:15378"/>
        <dbReference type="ChEBI" id="CHEBI:15980"/>
        <dbReference type="ChEBI" id="CHEBI:29032"/>
        <dbReference type="ChEBI" id="CHEBI:30616"/>
        <dbReference type="ChEBI" id="CHEBI:33019"/>
        <dbReference type="ChEBI" id="CHEBI:57966"/>
        <dbReference type="ChEBI" id="CHEBI:456215"/>
        <dbReference type="EC" id="6.3.2.1"/>
    </reaction>
</comment>
<dbReference type="PANTHER" id="PTHR21299">
    <property type="entry name" value="CYTIDYLATE KINASE/PANTOATE-BETA-ALANINE LIGASE"/>
    <property type="match status" value="1"/>
</dbReference>
<dbReference type="NCBIfam" id="TIGR00125">
    <property type="entry name" value="cyt_tran_rel"/>
    <property type="match status" value="1"/>
</dbReference>
<dbReference type="PANTHER" id="PTHR21299:SF1">
    <property type="entry name" value="PANTOATE--BETA-ALANINE LIGASE"/>
    <property type="match status" value="1"/>
</dbReference>
<evidence type="ECO:0000256" key="2">
    <source>
        <dbReference type="ARBA" id="ARBA00004990"/>
    </source>
</evidence>
<accession>A0A1H7DBV9</accession>
<dbReference type="GO" id="GO:0005524">
    <property type="term" value="F:ATP binding"/>
    <property type="evidence" value="ECO:0007669"/>
    <property type="project" value="UniProtKB-KW"/>
</dbReference>
<evidence type="ECO:0000313" key="17">
    <source>
        <dbReference type="Proteomes" id="UP000198707"/>
    </source>
</evidence>
<evidence type="ECO:0000256" key="9">
    <source>
        <dbReference type="ARBA" id="ARBA00022741"/>
    </source>
</evidence>
<dbReference type="InterPro" id="IPR004821">
    <property type="entry name" value="Cyt_trans-like"/>
</dbReference>
<feature type="binding site" evidence="15">
    <location>
        <position position="73"/>
    </location>
    <ligand>
        <name>beta-alanine</name>
        <dbReference type="ChEBI" id="CHEBI:57966"/>
    </ligand>
</feature>
<comment type="subcellular location">
    <subcellularLocation>
        <location evidence="1 15">Cytoplasm</location>
    </subcellularLocation>
</comment>
<evidence type="ECO:0000256" key="7">
    <source>
        <dbReference type="ARBA" id="ARBA00022598"/>
    </source>
</evidence>
<dbReference type="AlphaFoldDB" id="A0A1H7DBV9"/>
<dbReference type="Gene3D" id="3.40.50.620">
    <property type="entry name" value="HUPs"/>
    <property type="match status" value="1"/>
</dbReference>
<feature type="binding site" evidence="15">
    <location>
        <position position="73"/>
    </location>
    <ligand>
        <name>(R)-pantoate</name>
        <dbReference type="ChEBI" id="CHEBI:15980"/>
    </ligand>
</feature>
<feature type="binding site" evidence="15">
    <location>
        <begin position="160"/>
        <end position="163"/>
    </location>
    <ligand>
        <name>ATP</name>
        <dbReference type="ChEBI" id="CHEBI:30616"/>
    </ligand>
</feature>
<dbReference type="Proteomes" id="UP000198707">
    <property type="component" value="Unassembled WGS sequence"/>
</dbReference>
<evidence type="ECO:0000256" key="8">
    <source>
        <dbReference type="ARBA" id="ARBA00022655"/>
    </source>
</evidence>
<comment type="function">
    <text evidence="13 15">Catalyzes the condensation of pantoate with beta-alanine in an ATP-dependent reaction via a pantoyl-adenylate intermediate.</text>
</comment>
<evidence type="ECO:0000256" key="12">
    <source>
        <dbReference type="ARBA" id="ARBA00048258"/>
    </source>
</evidence>
<gene>
    <name evidence="15" type="primary">panC</name>
    <name evidence="16" type="ORF">SAMN05443287_1132</name>
</gene>
<reference evidence="17" key="1">
    <citation type="submission" date="2016-10" db="EMBL/GenBank/DDBJ databases">
        <authorList>
            <person name="Varghese N."/>
            <person name="Submissions S."/>
        </authorList>
    </citation>
    <scope>NUCLEOTIDE SEQUENCE [LARGE SCALE GENOMIC DNA]</scope>
    <source>
        <strain evidence="17">CGMCC 4.7038</strain>
    </source>
</reference>
<dbReference type="FunFam" id="3.40.50.620:FF:000114">
    <property type="entry name" value="Pantothenate synthetase"/>
    <property type="match status" value="1"/>
</dbReference>
<keyword evidence="8 15" id="KW-0566">Pantothenate biosynthesis</keyword>
<evidence type="ECO:0000256" key="6">
    <source>
        <dbReference type="ARBA" id="ARBA00022490"/>
    </source>
</evidence>
<dbReference type="UniPathway" id="UPA00028">
    <property type="reaction ID" value="UER00005"/>
</dbReference>
<dbReference type="GO" id="GO:0004592">
    <property type="term" value="F:pantoate-beta-alanine ligase activity"/>
    <property type="evidence" value="ECO:0007669"/>
    <property type="project" value="UniProtKB-UniRule"/>
</dbReference>
<proteinExistence type="inferred from homology"/>
<dbReference type="EMBL" id="FNYV01000013">
    <property type="protein sequence ID" value="SEJ99291.1"/>
    <property type="molecule type" value="Genomic_DNA"/>
</dbReference>
<evidence type="ECO:0000256" key="15">
    <source>
        <dbReference type="HAMAP-Rule" id="MF_00158"/>
    </source>
</evidence>
<dbReference type="STRING" id="1144548.SAMN05443287_1132"/>
<keyword evidence="7 15" id="KW-0436">Ligase</keyword>
<evidence type="ECO:0000256" key="4">
    <source>
        <dbReference type="ARBA" id="ARBA00012219"/>
    </source>
</evidence>
<keyword evidence="9 15" id="KW-0547">Nucleotide-binding</keyword>
<dbReference type="SUPFAM" id="SSF52374">
    <property type="entry name" value="Nucleotidylyl transferase"/>
    <property type="match status" value="1"/>
</dbReference>
<feature type="active site" description="Proton donor" evidence="15">
    <location>
        <position position="49"/>
    </location>
</feature>
<keyword evidence="17" id="KW-1185">Reference proteome</keyword>
<organism evidence="16 17">
    <name type="scientific">Micromonospora phaseoli</name>
    <dbReference type="NCBI Taxonomy" id="1144548"/>
    <lineage>
        <taxon>Bacteria</taxon>
        <taxon>Bacillati</taxon>
        <taxon>Actinomycetota</taxon>
        <taxon>Actinomycetes</taxon>
        <taxon>Micromonosporales</taxon>
        <taxon>Micromonosporaceae</taxon>
        <taxon>Micromonospora</taxon>
    </lineage>
</organism>
<evidence type="ECO:0000256" key="13">
    <source>
        <dbReference type="ARBA" id="ARBA00055042"/>
    </source>
</evidence>